<dbReference type="InterPro" id="IPR002549">
    <property type="entry name" value="AI-2E-like"/>
</dbReference>
<evidence type="ECO:0000256" key="2">
    <source>
        <dbReference type="ARBA" id="ARBA00009773"/>
    </source>
</evidence>
<evidence type="ECO:0000256" key="1">
    <source>
        <dbReference type="ARBA" id="ARBA00004141"/>
    </source>
</evidence>
<feature type="compositionally biased region" description="Basic and acidic residues" evidence="6">
    <location>
        <begin position="25"/>
        <end position="36"/>
    </location>
</feature>
<dbReference type="PANTHER" id="PTHR21716">
    <property type="entry name" value="TRANSMEMBRANE PROTEIN"/>
    <property type="match status" value="1"/>
</dbReference>
<accession>A0A7W5H935</accession>
<comment type="similarity">
    <text evidence="2">Belongs to the autoinducer-2 exporter (AI-2E) (TC 2.A.86) family.</text>
</comment>
<reference evidence="8 9" key="1">
    <citation type="submission" date="2020-08" db="EMBL/GenBank/DDBJ databases">
        <title>Genomic Encyclopedia of Type Strains, Phase III (KMG-III): the genomes of soil and plant-associated and newly described type strains.</title>
        <authorList>
            <person name="Whitman W."/>
        </authorList>
    </citation>
    <scope>NUCLEOTIDE SEQUENCE [LARGE SCALE GENOMIC DNA]</scope>
    <source>
        <strain evidence="8 9">CECT 8075</strain>
    </source>
</reference>
<evidence type="ECO:0000256" key="3">
    <source>
        <dbReference type="ARBA" id="ARBA00022692"/>
    </source>
</evidence>
<evidence type="ECO:0000256" key="4">
    <source>
        <dbReference type="ARBA" id="ARBA00022989"/>
    </source>
</evidence>
<protein>
    <submittedName>
        <fullName evidence="8">Putative PurR-regulated permease PerM</fullName>
    </submittedName>
</protein>
<feature type="transmembrane region" description="Helical" evidence="7">
    <location>
        <begin position="542"/>
        <end position="568"/>
    </location>
</feature>
<dbReference type="Pfam" id="PF01594">
    <property type="entry name" value="AI-2E_transport"/>
    <property type="match status" value="2"/>
</dbReference>
<organism evidence="8 9">
    <name type="scientific">Aporhodopirellula rubra</name>
    <dbReference type="NCBI Taxonomy" id="980271"/>
    <lineage>
        <taxon>Bacteria</taxon>
        <taxon>Pseudomonadati</taxon>
        <taxon>Planctomycetota</taxon>
        <taxon>Planctomycetia</taxon>
        <taxon>Pirellulales</taxon>
        <taxon>Pirellulaceae</taxon>
        <taxon>Aporhodopirellula</taxon>
    </lineage>
</organism>
<feature type="region of interest" description="Disordered" evidence="6">
    <location>
        <begin position="1"/>
        <end position="52"/>
    </location>
</feature>
<comment type="subcellular location">
    <subcellularLocation>
        <location evidence="1">Membrane</location>
        <topology evidence="1">Multi-pass membrane protein</topology>
    </subcellularLocation>
</comment>
<sequence>MTRRRNRPKQAAPPANRPADTPSTDESRETTNRETGVDAATATGAESAGGGGTIDAAAIEGGAIEGGAIDSAARSAGEFTGEVPLDPVLKETLKRALFPQLPSLSRIMSVVMLVIGILAVGVLFYQVMVGFFVPLFLAALLVVIFRPVYQWLLLKTKRRKRLSAGLTTSLVLLIVLMPLLMLISIATTQFTVLLSRMNGSASVALDRVRGQLGLDLPHAEHFRELDRIVDTMGVAAPAITEPQSYQAQKFDYAAKAKELDKAAAIVEYLQEDVAGSMSATEAAEAAIANTREFAEALRAADRKQTDEVSVGKLNPLLRLNVSEQFEQNAVFAAASIRTWMHLKLGGALQSQLKLLANPDKADFSRLIRGARESLQPRFVRLTSATGSVLAQIVFGLVILVISVYFFLLDGPRMIATLMRLSPMDDAYEHQLLMEFDRTSRAVVLASVASAIVQGILATLGFWVCGFEQIVLLLFLTSLMALVPFLGAASVWVPCALWLGVVDQRWLAAVLLAIWGAGVVSSIDNVIKVYVLQGRSQLHPLFALLSVIGGVSVFGPIGILVGPMVVVFLQTLLEILNHEIRNEDEYVEAEET</sequence>
<proteinExistence type="inferred from homology"/>
<feature type="transmembrane region" description="Helical" evidence="7">
    <location>
        <begin position="469"/>
        <end position="498"/>
    </location>
</feature>
<evidence type="ECO:0000313" key="9">
    <source>
        <dbReference type="Proteomes" id="UP000536179"/>
    </source>
</evidence>
<feature type="transmembrane region" description="Helical" evidence="7">
    <location>
        <begin position="441"/>
        <end position="463"/>
    </location>
</feature>
<keyword evidence="9" id="KW-1185">Reference proteome</keyword>
<keyword evidence="5 7" id="KW-0472">Membrane</keyword>
<feature type="transmembrane region" description="Helical" evidence="7">
    <location>
        <begin position="131"/>
        <end position="149"/>
    </location>
</feature>
<feature type="transmembrane region" description="Helical" evidence="7">
    <location>
        <begin position="170"/>
        <end position="194"/>
    </location>
</feature>
<feature type="transmembrane region" description="Helical" evidence="7">
    <location>
        <begin position="104"/>
        <end position="125"/>
    </location>
</feature>
<feature type="transmembrane region" description="Helical" evidence="7">
    <location>
        <begin position="505"/>
        <end position="522"/>
    </location>
</feature>
<dbReference type="RefSeq" id="WP_184309192.1">
    <property type="nucleotide sequence ID" value="NZ_JACHXU010000031.1"/>
</dbReference>
<dbReference type="Proteomes" id="UP000536179">
    <property type="component" value="Unassembled WGS sequence"/>
</dbReference>
<keyword evidence="3 7" id="KW-0812">Transmembrane</keyword>
<feature type="transmembrane region" description="Helical" evidence="7">
    <location>
        <begin position="388"/>
        <end position="408"/>
    </location>
</feature>
<evidence type="ECO:0000256" key="6">
    <source>
        <dbReference type="SAM" id="MobiDB-lite"/>
    </source>
</evidence>
<comment type="caution">
    <text evidence="8">The sequence shown here is derived from an EMBL/GenBank/DDBJ whole genome shotgun (WGS) entry which is preliminary data.</text>
</comment>
<dbReference type="GO" id="GO:0016020">
    <property type="term" value="C:membrane"/>
    <property type="evidence" value="ECO:0007669"/>
    <property type="project" value="UniProtKB-SubCell"/>
</dbReference>
<dbReference type="EMBL" id="JACHXU010000031">
    <property type="protein sequence ID" value="MBB3210098.1"/>
    <property type="molecule type" value="Genomic_DNA"/>
</dbReference>
<name>A0A7W5H935_9BACT</name>
<dbReference type="AlphaFoldDB" id="A0A7W5H935"/>
<evidence type="ECO:0000256" key="5">
    <source>
        <dbReference type="ARBA" id="ARBA00023136"/>
    </source>
</evidence>
<gene>
    <name evidence="8" type="ORF">FHS27_005944</name>
</gene>
<evidence type="ECO:0000313" key="8">
    <source>
        <dbReference type="EMBL" id="MBB3210098.1"/>
    </source>
</evidence>
<keyword evidence="4 7" id="KW-1133">Transmembrane helix</keyword>
<dbReference type="PANTHER" id="PTHR21716:SF4">
    <property type="entry name" value="TRANSMEMBRANE PROTEIN 245"/>
    <property type="match status" value="1"/>
</dbReference>
<evidence type="ECO:0000256" key="7">
    <source>
        <dbReference type="SAM" id="Phobius"/>
    </source>
</evidence>